<dbReference type="AlphaFoldDB" id="A0A1H8YNG6"/>
<reference evidence="1 2" key="1">
    <citation type="submission" date="2016-10" db="EMBL/GenBank/DDBJ databases">
        <authorList>
            <person name="de Groot N.N."/>
        </authorList>
    </citation>
    <scope>NUCLEOTIDE SEQUENCE [LARGE SCALE GENOMIC DNA]</scope>
    <source>
        <strain evidence="1 2">DSM 44993</strain>
    </source>
</reference>
<name>A0A1H8YNG6_9PSEU</name>
<proteinExistence type="predicted"/>
<organism evidence="1 2">
    <name type="scientific">Amycolatopsis saalfeldensis</name>
    <dbReference type="NCBI Taxonomy" id="394193"/>
    <lineage>
        <taxon>Bacteria</taxon>
        <taxon>Bacillati</taxon>
        <taxon>Actinomycetota</taxon>
        <taxon>Actinomycetes</taxon>
        <taxon>Pseudonocardiales</taxon>
        <taxon>Pseudonocardiaceae</taxon>
        <taxon>Amycolatopsis</taxon>
    </lineage>
</organism>
<dbReference type="Proteomes" id="UP000198582">
    <property type="component" value="Unassembled WGS sequence"/>
</dbReference>
<dbReference type="EMBL" id="FOEF01000030">
    <property type="protein sequence ID" value="SEP53717.1"/>
    <property type="molecule type" value="Genomic_DNA"/>
</dbReference>
<sequence length="179" mass="19361">MSREWTPWTAALAWGELLTLWHIDHAEDTWASQPDGTERKVTVLIGRCVRVLAAQAGGPPAEHPDNLETLPPAALAAMLCDATELKRACAPEFGPSSTDELGYADDREIAALLQQQGPDWVTLTSLCAHVGTALARAEGAGLAAATLRRQRREAEKKTRKAYEAQMDETIASVSTWIGT</sequence>
<dbReference type="RefSeq" id="WP_091628552.1">
    <property type="nucleotide sequence ID" value="NZ_FOEF01000030.1"/>
</dbReference>
<evidence type="ECO:0000313" key="1">
    <source>
        <dbReference type="EMBL" id="SEP53717.1"/>
    </source>
</evidence>
<gene>
    <name evidence="1" type="ORF">SAMN04489732_13019</name>
</gene>
<evidence type="ECO:0000313" key="2">
    <source>
        <dbReference type="Proteomes" id="UP000198582"/>
    </source>
</evidence>
<keyword evidence="2" id="KW-1185">Reference proteome</keyword>
<protein>
    <submittedName>
        <fullName evidence="1">Uncharacterized protein</fullName>
    </submittedName>
</protein>
<accession>A0A1H8YNG6</accession>